<accession>A0A372NZF0</accession>
<evidence type="ECO:0000259" key="6">
    <source>
        <dbReference type="Pfam" id="PF08281"/>
    </source>
</evidence>
<feature type="domain" description="RNA polymerase sigma factor 70 region 4 type 2" evidence="6">
    <location>
        <begin position="129"/>
        <end position="178"/>
    </location>
</feature>
<reference evidence="7 8" key="1">
    <citation type="submission" date="2018-08" db="EMBL/GenBank/DDBJ databases">
        <title>Mucilaginibacter sp. MYSH2.</title>
        <authorList>
            <person name="Seo T."/>
        </authorList>
    </citation>
    <scope>NUCLEOTIDE SEQUENCE [LARGE SCALE GENOMIC DNA]</scope>
    <source>
        <strain evidence="7 8">MYSH2</strain>
    </source>
</reference>
<dbReference type="Proteomes" id="UP000264217">
    <property type="component" value="Unassembled WGS sequence"/>
</dbReference>
<feature type="domain" description="RNA polymerase sigma-70 region 2" evidence="5">
    <location>
        <begin position="29"/>
        <end position="92"/>
    </location>
</feature>
<dbReference type="RefSeq" id="WP_117391046.1">
    <property type="nucleotide sequence ID" value="NZ_QWDC01000001.1"/>
</dbReference>
<dbReference type="InterPro" id="IPR013249">
    <property type="entry name" value="RNA_pol_sigma70_r4_t2"/>
</dbReference>
<keyword evidence="2" id="KW-0805">Transcription regulation</keyword>
<dbReference type="GO" id="GO:0003677">
    <property type="term" value="F:DNA binding"/>
    <property type="evidence" value="ECO:0007669"/>
    <property type="project" value="InterPro"/>
</dbReference>
<dbReference type="AlphaFoldDB" id="A0A372NZF0"/>
<dbReference type="InterPro" id="IPR036388">
    <property type="entry name" value="WH-like_DNA-bd_sf"/>
</dbReference>
<dbReference type="SUPFAM" id="SSF88946">
    <property type="entry name" value="Sigma2 domain of RNA polymerase sigma factors"/>
    <property type="match status" value="1"/>
</dbReference>
<gene>
    <name evidence="7" type="ORF">D0C36_08160</name>
</gene>
<keyword evidence="8" id="KW-1185">Reference proteome</keyword>
<dbReference type="Gene3D" id="1.10.10.10">
    <property type="entry name" value="Winged helix-like DNA-binding domain superfamily/Winged helix DNA-binding domain"/>
    <property type="match status" value="1"/>
</dbReference>
<proteinExistence type="inferred from homology"/>
<dbReference type="EMBL" id="QWDC01000001">
    <property type="protein sequence ID" value="RFZ95483.1"/>
    <property type="molecule type" value="Genomic_DNA"/>
</dbReference>
<dbReference type="InterPro" id="IPR013325">
    <property type="entry name" value="RNA_pol_sigma_r2"/>
</dbReference>
<dbReference type="SUPFAM" id="SSF88659">
    <property type="entry name" value="Sigma3 and sigma4 domains of RNA polymerase sigma factors"/>
    <property type="match status" value="1"/>
</dbReference>
<dbReference type="InterPro" id="IPR039425">
    <property type="entry name" value="RNA_pol_sigma-70-like"/>
</dbReference>
<evidence type="ECO:0000256" key="2">
    <source>
        <dbReference type="ARBA" id="ARBA00023015"/>
    </source>
</evidence>
<evidence type="ECO:0000256" key="3">
    <source>
        <dbReference type="ARBA" id="ARBA00023082"/>
    </source>
</evidence>
<evidence type="ECO:0000256" key="1">
    <source>
        <dbReference type="ARBA" id="ARBA00010641"/>
    </source>
</evidence>
<dbReference type="Pfam" id="PF08281">
    <property type="entry name" value="Sigma70_r4_2"/>
    <property type="match status" value="1"/>
</dbReference>
<dbReference type="GO" id="GO:0006352">
    <property type="term" value="P:DNA-templated transcription initiation"/>
    <property type="evidence" value="ECO:0007669"/>
    <property type="project" value="InterPro"/>
</dbReference>
<organism evidence="7 8">
    <name type="scientific">Mucilaginibacter conchicola</name>
    <dbReference type="NCBI Taxonomy" id="2303333"/>
    <lineage>
        <taxon>Bacteria</taxon>
        <taxon>Pseudomonadati</taxon>
        <taxon>Bacteroidota</taxon>
        <taxon>Sphingobacteriia</taxon>
        <taxon>Sphingobacteriales</taxon>
        <taxon>Sphingobacteriaceae</taxon>
        <taxon>Mucilaginibacter</taxon>
    </lineage>
</organism>
<comment type="caution">
    <text evidence="7">The sequence shown here is derived from an EMBL/GenBank/DDBJ whole genome shotgun (WGS) entry which is preliminary data.</text>
</comment>
<dbReference type="InterPro" id="IPR014327">
    <property type="entry name" value="RNA_pol_sigma70_bacteroid"/>
</dbReference>
<keyword evidence="4" id="KW-0804">Transcription</keyword>
<dbReference type="InterPro" id="IPR013324">
    <property type="entry name" value="RNA_pol_sigma_r3/r4-like"/>
</dbReference>
<evidence type="ECO:0000256" key="4">
    <source>
        <dbReference type="ARBA" id="ARBA00023163"/>
    </source>
</evidence>
<comment type="similarity">
    <text evidence="1">Belongs to the sigma-70 factor family. ECF subfamily.</text>
</comment>
<evidence type="ECO:0000313" key="7">
    <source>
        <dbReference type="EMBL" id="RFZ95483.1"/>
    </source>
</evidence>
<dbReference type="PANTHER" id="PTHR43133:SF46">
    <property type="entry name" value="RNA POLYMERASE SIGMA-70 FACTOR ECF SUBFAMILY"/>
    <property type="match status" value="1"/>
</dbReference>
<sequence>MSYSAAIVISDEQLLQQWRNGDTTAYDSLFKRYYIPLLHYAQKNLKDDMVAEELVMDVMLRVWKKDGDINAPAGFRPYLLRSVKNAIFNHYRIKIPELLSLDDMPLSASPLSKAPDELMHEEEISSVYEKVVSQLPEKRQRVFRMSREENLTYSEIASKLGLSINTVENYMSASLASCRKTLEEINLSHLLIFIIPFLQ</sequence>
<dbReference type="CDD" id="cd06171">
    <property type="entry name" value="Sigma70_r4"/>
    <property type="match status" value="1"/>
</dbReference>
<dbReference type="NCBIfam" id="TIGR02937">
    <property type="entry name" value="sigma70-ECF"/>
    <property type="match status" value="1"/>
</dbReference>
<evidence type="ECO:0000259" key="5">
    <source>
        <dbReference type="Pfam" id="PF04542"/>
    </source>
</evidence>
<dbReference type="InterPro" id="IPR007627">
    <property type="entry name" value="RNA_pol_sigma70_r2"/>
</dbReference>
<dbReference type="PANTHER" id="PTHR43133">
    <property type="entry name" value="RNA POLYMERASE ECF-TYPE SIGMA FACTO"/>
    <property type="match status" value="1"/>
</dbReference>
<dbReference type="GO" id="GO:0016987">
    <property type="term" value="F:sigma factor activity"/>
    <property type="evidence" value="ECO:0007669"/>
    <property type="project" value="UniProtKB-KW"/>
</dbReference>
<dbReference type="Gene3D" id="1.10.1740.10">
    <property type="match status" value="1"/>
</dbReference>
<dbReference type="Pfam" id="PF04542">
    <property type="entry name" value="Sigma70_r2"/>
    <property type="match status" value="1"/>
</dbReference>
<dbReference type="NCBIfam" id="TIGR02985">
    <property type="entry name" value="Sig70_bacteroi1"/>
    <property type="match status" value="1"/>
</dbReference>
<evidence type="ECO:0000313" key="8">
    <source>
        <dbReference type="Proteomes" id="UP000264217"/>
    </source>
</evidence>
<name>A0A372NZF0_9SPHI</name>
<keyword evidence="3" id="KW-0731">Sigma factor</keyword>
<dbReference type="InterPro" id="IPR014284">
    <property type="entry name" value="RNA_pol_sigma-70_dom"/>
</dbReference>
<protein>
    <submittedName>
        <fullName evidence="7">RNA polymerase sigma-70 factor</fullName>
    </submittedName>
</protein>
<dbReference type="OrthoDB" id="711087at2"/>